<organism evidence="1 2">
    <name type="scientific">Paenibacillus alvei</name>
    <name type="common">Bacillus alvei</name>
    <dbReference type="NCBI Taxonomy" id="44250"/>
    <lineage>
        <taxon>Bacteria</taxon>
        <taxon>Bacillati</taxon>
        <taxon>Bacillota</taxon>
        <taxon>Bacilli</taxon>
        <taxon>Bacillales</taxon>
        <taxon>Paenibacillaceae</taxon>
        <taxon>Paenibacillus</taxon>
    </lineage>
</organism>
<keyword evidence="2" id="KW-1185">Reference proteome</keyword>
<comment type="caution">
    <text evidence="1">The sequence shown here is derived from an EMBL/GenBank/DDBJ whole genome shotgun (WGS) entry which is preliminary data.</text>
</comment>
<feature type="non-terminal residue" evidence="1">
    <location>
        <position position="131"/>
    </location>
</feature>
<evidence type="ECO:0000313" key="2">
    <source>
        <dbReference type="Proteomes" id="UP001527181"/>
    </source>
</evidence>
<dbReference type="InterPro" id="IPR009279">
    <property type="entry name" value="Portal_Mu"/>
</dbReference>
<proteinExistence type="predicted"/>
<reference evidence="1 2" key="1">
    <citation type="submission" date="2022-05" db="EMBL/GenBank/DDBJ databases">
        <title>Genome Sequencing of Bee-Associated Microbes.</title>
        <authorList>
            <person name="Dunlap C."/>
        </authorList>
    </citation>
    <scope>NUCLEOTIDE SEQUENCE [LARGE SCALE GENOMIC DNA]</scope>
    <source>
        <strain evidence="1 2">NRRL B-04010</strain>
    </source>
</reference>
<evidence type="ECO:0000313" key="1">
    <source>
        <dbReference type="EMBL" id="MCY9765022.1"/>
    </source>
</evidence>
<sequence>MSRRKRKNQEKAAAPRRPEMVEIAVAQVHDKYSTYPSNGLTPVRLAQIFREADAGDVLRQMELFEEMEEKDPHLFSQLQTRKNAVTGLDFEVIPFSDDEWDKQIAEFVKEQIDGLENFEDIMMDLLDAIGK</sequence>
<name>A0ABT4H7R8_PAEAL</name>
<gene>
    <name evidence="1" type="ORF">M5X12_31485</name>
</gene>
<dbReference type="Pfam" id="PF06074">
    <property type="entry name" value="Portal_Mu"/>
    <property type="match status" value="1"/>
</dbReference>
<dbReference type="EMBL" id="JAMDNP010000150">
    <property type="protein sequence ID" value="MCY9765022.1"/>
    <property type="molecule type" value="Genomic_DNA"/>
</dbReference>
<dbReference type="RefSeq" id="WP_268600937.1">
    <property type="nucleotide sequence ID" value="NZ_JAMDNP010000150.1"/>
</dbReference>
<accession>A0ABT4H7R8</accession>
<dbReference type="Proteomes" id="UP001527181">
    <property type="component" value="Unassembled WGS sequence"/>
</dbReference>
<protein>
    <submittedName>
        <fullName evidence="1">DUF935 domain-containing protein</fullName>
    </submittedName>
</protein>